<feature type="chain" id="PRO_5015769833" description="DUF4402 domain-containing protein" evidence="1">
    <location>
        <begin position="29"/>
        <end position="172"/>
    </location>
</feature>
<name>A0A2S1L9X9_9FLAO</name>
<dbReference type="Pfam" id="PF14352">
    <property type="entry name" value="DUF4402"/>
    <property type="match status" value="1"/>
</dbReference>
<protein>
    <recommendedName>
        <fullName evidence="4">DUF4402 domain-containing protein</fullName>
    </recommendedName>
</protein>
<feature type="signal peptide" evidence="1">
    <location>
        <begin position="1"/>
        <end position="28"/>
    </location>
</feature>
<organism evidence="2 3">
    <name type="scientific">Flavobacterium faecale</name>
    <dbReference type="NCBI Taxonomy" id="1355330"/>
    <lineage>
        <taxon>Bacteria</taxon>
        <taxon>Pseudomonadati</taxon>
        <taxon>Bacteroidota</taxon>
        <taxon>Flavobacteriia</taxon>
        <taxon>Flavobacteriales</taxon>
        <taxon>Flavobacteriaceae</taxon>
        <taxon>Flavobacterium</taxon>
    </lineage>
</organism>
<dbReference type="EMBL" id="CP020918">
    <property type="protein sequence ID" value="AWG20478.1"/>
    <property type="molecule type" value="Genomic_DNA"/>
</dbReference>
<dbReference type="KEGG" id="ffa:FFWV33_02500"/>
<dbReference type="RefSeq" id="WP_108739440.1">
    <property type="nucleotide sequence ID" value="NZ_CP020918.1"/>
</dbReference>
<keyword evidence="3" id="KW-1185">Reference proteome</keyword>
<dbReference type="Proteomes" id="UP000244527">
    <property type="component" value="Chromosome"/>
</dbReference>
<dbReference type="InterPro" id="IPR025514">
    <property type="entry name" value="DUF4402"/>
</dbReference>
<gene>
    <name evidence="2" type="ORF">FFWV33_02500</name>
</gene>
<sequence length="172" mass="18051">MVKDLNYIFFRIVVFITVVSFCSSPVFAQPSLPQRNISITATQGLHFGTFALTGATGGTVTVGFDGNRTASPGIYLSSLSPTARPALFDIKLCQGRNVTVSYVPTTTLTGSNGGSFTLNIGPTEKGTNGAVFAVDNNCTFVTVLRVGGTLSIPAASPAGVYTGYFEITFDQQ</sequence>
<accession>A0A2S1L9X9</accession>
<reference evidence="2 3" key="1">
    <citation type="submission" date="2017-04" db="EMBL/GenBank/DDBJ databases">
        <title>Compelte genome sequence of WV33.</title>
        <authorList>
            <person name="Lee P.C."/>
        </authorList>
    </citation>
    <scope>NUCLEOTIDE SEQUENCE [LARGE SCALE GENOMIC DNA]</scope>
    <source>
        <strain evidence="2 3">WV33</strain>
    </source>
</reference>
<evidence type="ECO:0008006" key="4">
    <source>
        <dbReference type="Google" id="ProtNLM"/>
    </source>
</evidence>
<dbReference type="OrthoDB" id="1443914at2"/>
<dbReference type="AlphaFoldDB" id="A0A2S1L9X9"/>
<evidence type="ECO:0000313" key="3">
    <source>
        <dbReference type="Proteomes" id="UP000244527"/>
    </source>
</evidence>
<keyword evidence="1" id="KW-0732">Signal</keyword>
<evidence type="ECO:0000256" key="1">
    <source>
        <dbReference type="SAM" id="SignalP"/>
    </source>
</evidence>
<proteinExistence type="predicted"/>
<evidence type="ECO:0000313" key="2">
    <source>
        <dbReference type="EMBL" id="AWG20478.1"/>
    </source>
</evidence>